<feature type="transmembrane region" description="Helical" evidence="1">
    <location>
        <begin position="206"/>
        <end position="226"/>
    </location>
</feature>
<evidence type="ECO:0008006" key="4">
    <source>
        <dbReference type="Google" id="ProtNLM"/>
    </source>
</evidence>
<evidence type="ECO:0000256" key="1">
    <source>
        <dbReference type="SAM" id="Phobius"/>
    </source>
</evidence>
<keyword evidence="3" id="KW-1185">Reference proteome</keyword>
<organism evidence="2 3">
    <name type="scientific">Planosporangium thailandense</name>
    <dbReference type="NCBI Taxonomy" id="765197"/>
    <lineage>
        <taxon>Bacteria</taxon>
        <taxon>Bacillati</taxon>
        <taxon>Actinomycetota</taxon>
        <taxon>Actinomycetes</taxon>
        <taxon>Micromonosporales</taxon>
        <taxon>Micromonosporaceae</taxon>
        <taxon>Planosporangium</taxon>
    </lineage>
</organism>
<keyword evidence="1" id="KW-0472">Membrane</keyword>
<evidence type="ECO:0000313" key="3">
    <source>
        <dbReference type="Proteomes" id="UP000722989"/>
    </source>
</evidence>
<accession>A0ABX0XXA8</accession>
<keyword evidence="1" id="KW-0812">Transmembrane</keyword>
<protein>
    <recommendedName>
        <fullName evidence="4">ABC transporter permease</fullName>
    </recommendedName>
</protein>
<dbReference type="Proteomes" id="UP000722989">
    <property type="component" value="Unassembled WGS sequence"/>
</dbReference>
<name>A0ABX0XXA8_9ACTN</name>
<feature type="transmembrane region" description="Helical" evidence="1">
    <location>
        <begin position="12"/>
        <end position="32"/>
    </location>
</feature>
<dbReference type="EMBL" id="JAATVY010000007">
    <property type="protein sequence ID" value="NJC70682.1"/>
    <property type="molecule type" value="Genomic_DNA"/>
</dbReference>
<feature type="transmembrane region" description="Helical" evidence="1">
    <location>
        <begin position="89"/>
        <end position="116"/>
    </location>
</feature>
<gene>
    <name evidence="2" type="ORF">HC031_13300</name>
</gene>
<dbReference type="RefSeq" id="WP_167925577.1">
    <property type="nucleotide sequence ID" value="NZ_JAATVY010000007.1"/>
</dbReference>
<feature type="transmembrane region" description="Helical" evidence="1">
    <location>
        <begin position="154"/>
        <end position="175"/>
    </location>
</feature>
<proteinExistence type="predicted"/>
<feature type="transmembrane region" description="Helical" evidence="1">
    <location>
        <begin position="233"/>
        <end position="251"/>
    </location>
</feature>
<comment type="caution">
    <text evidence="2">The sequence shown here is derived from an EMBL/GenBank/DDBJ whole genome shotgun (WGS) entry which is preliminary data.</text>
</comment>
<keyword evidence="1" id="KW-1133">Transmembrane helix</keyword>
<reference evidence="2 3" key="1">
    <citation type="submission" date="2020-03" db="EMBL/GenBank/DDBJ databases">
        <title>WGS of the type strain of Planosporangium spp.</title>
        <authorList>
            <person name="Thawai C."/>
        </authorList>
    </citation>
    <scope>NUCLEOTIDE SEQUENCE [LARGE SCALE GENOMIC DNA]</scope>
    <source>
        <strain evidence="2 3">TBRC 5610</strain>
    </source>
</reference>
<feature type="transmembrane region" description="Helical" evidence="1">
    <location>
        <begin position="52"/>
        <end position="68"/>
    </location>
</feature>
<sequence>MRRILRTELRRSSALGVGLVVLVIGMGLLYLAPGNWAGSWMGLAVTHRMDLILLWSLALAGGAWQVRRERRSRVDELFASVARPRWQRLAPTAVAVALTAVVAYLAAFLAGAVRVAPTASYYPPGTPLVLAVGALSMIPAVWIGMAVGRALPYLVTAPALAVVAAMGLLGVPIVFTDPKGHDPRFVLLSPVLSTPLGDLVTVAGRIHVAHTVWLVCVAAAGFGLLVATTRRGAALAATPVLLGAAVALPMLPTGGNEAAFRFDPAAAQLVCAEGAPRVCVRKVHARLLPDVTPPARQALALLAKLPEPPTAVVEAGTSYFGAPSQPYTADTVQFYATFDVRVRLRSADEFVQDLLTDAFIRPCDRTDPDDGEHSYVARRVVAAWLTGKAPAPDPNDRAGDAMAKRAYQELVALPPAEQRARVAAARRAALTCEGKLYEVLTEGAR</sequence>
<evidence type="ECO:0000313" key="2">
    <source>
        <dbReference type="EMBL" id="NJC70682.1"/>
    </source>
</evidence>
<feature type="transmembrane region" description="Helical" evidence="1">
    <location>
        <begin position="128"/>
        <end position="147"/>
    </location>
</feature>